<dbReference type="Pfam" id="PF01451">
    <property type="entry name" value="LMWPc"/>
    <property type="match status" value="1"/>
</dbReference>
<dbReference type="PANTHER" id="PTHR11717">
    <property type="entry name" value="LOW MOLECULAR WEIGHT PROTEIN TYROSINE PHOSPHATASE"/>
    <property type="match status" value="1"/>
</dbReference>
<name>A0ABN2UU51_9MICC</name>
<keyword evidence="4" id="KW-0904">Protein phosphatase</keyword>
<keyword evidence="3" id="KW-0378">Hydrolase</keyword>
<proteinExistence type="inferred from homology"/>
<reference evidence="6 7" key="1">
    <citation type="journal article" date="2019" name="Int. J. Syst. Evol. Microbiol.">
        <title>The Global Catalogue of Microorganisms (GCM) 10K type strain sequencing project: providing services to taxonomists for standard genome sequencing and annotation.</title>
        <authorList>
            <consortium name="The Broad Institute Genomics Platform"/>
            <consortium name="The Broad Institute Genome Sequencing Center for Infectious Disease"/>
            <person name="Wu L."/>
            <person name="Ma J."/>
        </authorList>
    </citation>
    <scope>NUCLEOTIDE SEQUENCE [LARGE SCALE GENOMIC DNA]</scope>
    <source>
        <strain evidence="6 7">JCM 13595</strain>
    </source>
</reference>
<evidence type="ECO:0000256" key="4">
    <source>
        <dbReference type="ARBA" id="ARBA00022912"/>
    </source>
</evidence>
<sequence length="194" mass="21341">MAQFTVLTVCTGNVCRSPLAEMLLRHAFAELPITVHSAGTHALVGRQMPDPQLEIAKELGIENADSHRGKQITLEHVDSADLILAMGREHRSAAVELTPKALRKTFTLRELARIAEVVPDEDLLVEDSRGPTNRLRAAVEAAALNRGVALPPENPDDNDVLDPFRRSQETYLASRDQLVPAVDDVTKYLKRAIP</sequence>
<dbReference type="SMART" id="SM00226">
    <property type="entry name" value="LMWPc"/>
    <property type="match status" value="1"/>
</dbReference>
<accession>A0ABN2UU51</accession>
<organism evidence="6 7">
    <name type="scientific">Yaniella flava</name>
    <dbReference type="NCBI Taxonomy" id="287930"/>
    <lineage>
        <taxon>Bacteria</taxon>
        <taxon>Bacillati</taxon>
        <taxon>Actinomycetota</taxon>
        <taxon>Actinomycetes</taxon>
        <taxon>Micrococcales</taxon>
        <taxon>Micrococcaceae</taxon>
        <taxon>Yaniella</taxon>
    </lineage>
</organism>
<gene>
    <name evidence="6" type="ORF">GCM10009720_25650</name>
</gene>
<dbReference type="EMBL" id="BAAAMN010000050">
    <property type="protein sequence ID" value="GAA2043662.1"/>
    <property type="molecule type" value="Genomic_DNA"/>
</dbReference>
<evidence type="ECO:0000313" key="6">
    <source>
        <dbReference type="EMBL" id="GAA2043662.1"/>
    </source>
</evidence>
<dbReference type="Gene3D" id="3.40.50.2300">
    <property type="match status" value="1"/>
</dbReference>
<evidence type="ECO:0000256" key="2">
    <source>
        <dbReference type="ARBA" id="ARBA00013064"/>
    </source>
</evidence>
<evidence type="ECO:0000256" key="3">
    <source>
        <dbReference type="ARBA" id="ARBA00022801"/>
    </source>
</evidence>
<evidence type="ECO:0000256" key="1">
    <source>
        <dbReference type="ARBA" id="ARBA00011063"/>
    </source>
</evidence>
<dbReference type="EC" id="3.1.3.48" evidence="2"/>
<dbReference type="InterPro" id="IPR050438">
    <property type="entry name" value="LMW_PTPase"/>
</dbReference>
<dbReference type="PANTHER" id="PTHR11717:SF7">
    <property type="entry name" value="LOW MOLECULAR WEIGHT PHOSPHOTYROSINE PROTEIN PHOSPHATASE"/>
    <property type="match status" value="1"/>
</dbReference>
<dbReference type="PRINTS" id="PR00719">
    <property type="entry name" value="LMWPTPASE"/>
</dbReference>
<evidence type="ECO:0000313" key="7">
    <source>
        <dbReference type="Proteomes" id="UP001501461"/>
    </source>
</evidence>
<dbReference type="InterPro" id="IPR017867">
    <property type="entry name" value="Tyr_phospatase_low_mol_wt"/>
</dbReference>
<comment type="similarity">
    <text evidence="1">Belongs to the low molecular weight phosphotyrosine protein phosphatase family.</text>
</comment>
<evidence type="ECO:0000259" key="5">
    <source>
        <dbReference type="SMART" id="SM00226"/>
    </source>
</evidence>
<keyword evidence="7" id="KW-1185">Reference proteome</keyword>
<dbReference type="Proteomes" id="UP001501461">
    <property type="component" value="Unassembled WGS sequence"/>
</dbReference>
<dbReference type="SUPFAM" id="SSF52788">
    <property type="entry name" value="Phosphotyrosine protein phosphatases I"/>
    <property type="match status" value="1"/>
</dbReference>
<feature type="domain" description="Phosphotyrosine protein phosphatase I" evidence="5">
    <location>
        <begin position="4"/>
        <end position="188"/>
    </location>
</feature>
<comment type="caution">
    <text evidence="6">The sequence shown here is derived from an EMBL/GenBank/DDBJ whole genome shotgun (WGS) entry which is preliminary data.</text>
</comment>
<protein>
    <recommendedName>
        <fullName evidence="2">protein-tyrosine-phosphatase</fullName>
        <ecNumber evidence="2">3.1.3.48</ecNumber>
    </recommendedName>
</protein>
<dbReference type="InterPro" id="IPR036196">
    <property type="entry name" value="Ptyr_pPase_sf"/>
</dbReference>
<dbReference type="InterPro" id="IPR023485">
    <property type="entry name" value="Ptyr_pPase"/>
</dbReference>